<evidence type="ECO:0000256" key="3">
    <source>
        <dbReference type="ARBA" id="ARBA00022741"/>
    </source>
</evidence>
<accession>A0AA36Y6B7</accession>
<keyword evidence="10" id="KW-1185">Reference proteome</keyword>
<dbReference type="InterPro" id="IPR010737">
    <property type="entry name" value="4-carb_acid_sugar_kinase_N"/>
</dbReference>
<evidence type="ECO:0000256" key="5">
    <source>
        <dbReference type="ARBA" id="ARBA00022840"/>
    </source>
</evidence>
<dbReference type="Gene3D" id="3.40.980.20">
    <property type="entry name" value="Four-carbon acid sugar kinase, nucleotide binding domain"/>
    <property type="match status" value="1"/>
</dbReference>
<dbReference type="GO" id="GO:0005524">
    <property type="term" value="F:ATP binding"/>
    <property type="evidence" value="ECO:0007669"/>
    <property type="project" value="UniProtKB-KW"/>
</dbReference>
<evidence type="ECO:0000256" key="6">
    <source>
        <dbReference type="ARBA" id="ARBA00023277"/>
    </source>
</evidence>
<dbReference type="InterPro" id="IPR031475">
    <property type="entry name" value="NBD_C"/>
</dbReference>
<keyword evidence="6" id="KW-0119">Carbohydrate metabolism</keyword>
<dbReference type="InterPro" id="IPR042213">
    <property type="entry name" value="NBD_C_sf"/>
</dbReference>
<dbReference type="Proteomes" id="UP000018466">
    <property type="component" value="Unassembled WGS sequence"/>
</dbReference>
<evidence type="ECO:0000256" key="2">
    <source>
        <dbReference type="ARBA" id="ARBA00022679"/>
    </source>
</evidence>
<dbReference type="InterPro" id="IPR037051">
    <property type="entry name" value="4-carb_acid_sugar_kinase_N_sf"/>
</dbReference>
<dbReference type="Gene3D" id="3.40.50.10840">
    <property type="entry name" value="Putative sugar-binding, N-terminal domain"/>
    <property type="match status" value="1"/>
</dbReference>
<comment type="similarity">
    <text evidence="1">Belongs to the four-carbon acid sugar kinase family.</text>
</comment>
<name>A0AA36Y6B7_9FIRM</name>
<reference evidence="9 10" key="1">
    <citation type="submission" date="2011-10" db="EMBL/GenBank/DDBJ databases">
        <title>The Genome Sequence of Lachnospiraceae bacterium ACC2.</title>
        <authorList>
            <consortium name="The Broad Institute Genome Sequencing Platform"/>
            <person name="Earl A."/>
            <person name="Ward D."/>
            <person name="Feldgarden M."/>
            <person name="Gevers D."/>
            <person name="Sizova M."/>
            <person name="Hazen A."/>
            <person name="Epstein S."/>
            <person name="Young S.K."/>
            <person name="Zeng Q."/>
            <person name="Gargeya S."/>
            <person name="Fitzgerald M."/>
            <person name="Haas B."/>
            <person name="Abouelleil A."/>
            <person name="Alvarado L."/>
            <person name="Arachchi H.M."/>
            <person name="Berlin A."/>
            <person name="Brown A."/>
            <person name="Chapman S.B."/>
            <person name="Chen Z."/>
            <person name="Dunbar C."/>
            <person name="Freedman E."/>
            <person name="Gearin G."/>
            <person name="Goldberg J."/>
            <person name="Griggs A."/>
            <person name="Gujja S."/>
            <person name="Heiman D."/>
            <person name="Howarth C."/>
            <person name="Larson L."/>
            <person name="Lui A."/>
            <person name="MacDonald P.J.P."/>
            <person name="Montmayeur A."/>
            <person name="Murphy C."/>
            <person name="Neiman D."/>
            <person name="Pearson M."/>
            <person name="Priest M."/>
            <person name="Roberts A."/>
            <person name="Saif S."/>
            <person name="Shea T."/>
            <person name="Shenoy N."/>
            <person name="Sisk P."/>
            <person name="Stolte C."/>
            <person name="Sykes S."/>
            <person name="Wortman J."/>
            <person name="Nusbaum C."/>
            <person name="Birren B."/>
        </authorList>
    </citation>
    <scope>NUCLEOTIDE SEQUENCE [LARGE SCALE GENOMIC DNA]</scope>
    <source>
        <strain evidence="9 10">ACC2</strain>
    </source>
</reference>
<keyword evidence="4" id="KW-0418">Kinase</keyword>
<keyword evidence="3" id="KW-0547">Nucleotide-binding</keyword>
<dbReference type="SUPFAM" id="SSF142764">
    <property type="entry name" value="YgbK-like"/>
    <property type="match status" value="1"/>
</dbReference>
<dbReference type="Pfam" id="PF17042">
    <property type="entry name" value="NBD_C"/>
    <property type="match status" value="1"/>
</dbReference>
<dbReference type="Pfam" id="PF07005">
    <property type="entry name" value="SBD_N"/>
    <property type="match status" value="1"/>
</dbReference>
<gene>
    <name evidence="9" type="ORF">HMPREF9623_00163</name>
</gene>
<evidence type="ECO:0008006" key="11">
    <source>
        <dbReference type="Google" id="ProtNLM"/>
    </source>
</evidence>
<dbReference type="EMBL" id="AGEL01000003">
    <property type="protein sequence ID" value="EHO17979.1"/>
    <property type="molecule type" value="Genomic_DNA"/>
</dbReference>
<evidence type="ECO:0000259" key="7">
    <source>
        <dbReference type="Pfam" id="PF07005"/>
    </source>
</evidence>
<evidence type="ECO:0000313" key="10">
    <source>
        <dbReference type="Proteomes" id="UP000018466"/>
    </source>
</evidence>
<keyword evidence="5" id="KW-0067">ATP-binding</keyword>
<feature type="domain" description="Four-carbon acid sugar kinase N-terminal" evidence="7">
    <location>
        <begin position="4"/>
        <end position="217"/>
    </location>
</feature>
<evidence type="ECO:0000313" key="9">
    <source>
        <dbReference type="EMBL" id="EHO17979.1"/>
    </source>
</evidence>
<dbReference type="AlphaFoldDB" id="A0AA36Y6B7"/>
<sequence>MLRLLILADDFTGALDTGVRFAARGIPTQVLTAKAHHFTEEDAEVLVIDTETRHLSPKEAGKIVRALTESAIHAGVSCVYKKTDSALRGNVGAELEAALSGSGESVLPFLPAFPELGRTTVGGRQYINGIPVNESPFGKDPFEPVRTAEVATLLGLQSSLPAESFPPLEANGTVPSRRGILIFDAGSEEELFASGRALFRDTVPRVLAGCAGFAAYLPELLGLGARGDSNLPELSPRLLVLCGSVNPITRRQLSVAADEGFGHVHLTPQEKVLPDFFATAAGDVALQALREQLREHPHFIIDSNDAGDNTETKNYAENLGLSLDELRFRIANALGTVLAELIEEPALGTLLLTGGDTLLQCMNALGVRKVEPVGELESGIVLCRFSYRGKEHAVITKSGGFGEEDLLPRLARFLEKKTEGEKR</sequence>
<evidence type="ECO:0000259" key="8">
    <source>
        <dbReference type="Pfam" id="PF17042"/>
    </source>
</evidence>
<keyword evidence="2" id="KW-0808">Transferase</keyword>
<proteinExistence type="inferred from homology"/>
<evidence type="ECO:0000256" key="1">
    <source>
        <dbReference type="ARBA" id="ARBA00005715"/>
    </source>
</evidence>
<comment type="caution">
    <text evidence="9">The sequence shown here is derived from an EMBL/GenBank/DDBJ whole genome shotgun (WGS) entry which is preliminary data.</text>
</comment>
<dbReference type="RefSeq" id="WP_009531998.1">
    <property type="nucleotide sequence ID" value="NZ_JH590861.1"/>
</dbReference>
<feature type="domain" description="Four-carbon acid sugar kinase nucleotide binding" evidence="8">
    <location>
        <begin position="239"/>
        <end position="407"/>
    </location>
</feature>
<evidence type="ECO:0000256" key="4">
    <source>
        <dbReference type="ARBA" id="ARBA00022777"/>
    </source>
</evidence>
<protein>
    <recommendedName>
        <fullName evidence="11">Four-carbon acid sugar kinase family protein</fullName>
    </recommendedName>
</protein>
<organism evidence="9 10">
    <name type="scientific">Stomatobaculum longum</name>
    <dbReference type="NCBI Taxonomy" id="796942"/>
    <lineage>
        <taxon>Bacteria</taxon>
        <taxon>Bacillati</taxon>
        <taxon>Bacillota</taxon>
        <taxon>Clostridia</taxon>
        <taxon>Lachnospirales</taxon>
        <taxon>Lachnospiraceae</taxon>
        <taxon>Stomatobaculum</taxon>
    </lineage>
</organism>
<dbReference type="GeneID" id="86939962"/>
<dbReference type="GO" id="GO:0016301">
    <property type="term" value="F:kinase activity"/>
    <property type="evidence" value="ECO:0007669"/>
    <property type="project" value="UniProtKB-KW"/>
</dbReference>